<protein>
    <recommendedName>
        <fullName evidence="3">RHS repeat-associated core domain-containing protein</fullName>
    </recommendedName>
</protein>
<dbReference type="Proteomes" id="UP000817854">
    <property type="component" value="Unassembled WGS sequence"/>
</dbReference>
<evidence type="ECO:0008006" key="3">
    <source>
        <dbReference type="Google" id="ProtNLM"/>
    </source>
</evidence>
<dbReference type="NCBIfam" id="TIGR03696">
    <property type="entry name" value="Rhs_assc_core"/>
    <property type="match status" value="1"/>
</dbReference>
<dbReference type="EMBL" id="VEVQ02000014">
    <property type="protein sequence ID" value="NHN27423.1"/>
    <property type="molecule type" value="Genomic_DNA"/>
</dbReference>
<organism evidence="1 2">
    <name type="scientific">Flavobacterium jejuense</name>
    <dbReference type="NCBI Taxonomy" id="1544455"/>
    <lineage>
        <taxon>Bacteria</taxon>
        <taxon>Pseudomonadati</taxon>
        <taxon>Bacteroidota</taxon>
        <taxon>Flavobacteriia</taxon>
        <taxon>Flavobacteriales</taxon>
        <taxon>Flavobacteriaceae</taxon>
        <taxon>Flavobacterium</taxon>
    </lineage>
</organism>
<reference evidence="1" key="1">
    <citation type="submission" date="2019-05" db="EMBL/GenBank/DDBJ databases">
        <authorList>
            <person name="Lianzixin W."/>
        </authorList>
    </citation>
    <scope>NUCLEOTIDE SEQUENCE</scope>
    <source>
        <strain evidence="1">EC11</strain>
    </source>
</reference>
<evidence type="ECO:0000313" key="2">
    <source>
        <dbReference type="Proteomes" id="UP000817854"/>
    </source>
</evidence>
<dbReference type="Gene3D" id="2.180.10.10">
    <property type="entry name" value="RHS repeat-associated core"/>
    <property type="match status" value="1"/>
</dbReference>
<reference evidence="1" key="2">
    <citation type="submission" date="2020-02" db="EMBL/GenBank/DDBJ databases">
        <title>Flavobacterium profundi sp. nov., isolated from a deep-sea seamount.</title>
        <authorList>
            <person name="Zhang D.-C."/>
        </authorList>
    </citation>
    <scope>NUCLEOTIDE SEQUENCE</scope>
    <source>
        <strain evidence="1">EC11</strain>
    </source>
</reference>
<gene>
    <name evidence="1" type="ORF">FIA58_017220</name>
</gene>
<dbReference type="InterPro" id="IPR022385">
    <property type="entry name" value="Rhs_assc_core"/>
</dbReference>
<accession>A0ABX0IVC8</accession>
<keyword evidence="2" id="KW-1185">Reference proteome</keyword>
<proteinExistence type="predicted"/>
<comment type="caution">
    <text evidence="1">The sequence shown here is derived from an EMBL/GenBank/DDBJ whole genome shotgun (WGS) entry which is preliminary data.</text>
</comment>
<sequence length="358" mass="40323">MPGRSHADPSQDYRYGFQGQEMDNELKGRGNSLNYTFRMHDPRVGRFFAVDPLSKSYPWNSPYAFSENDVIASVELEGLEKVPVNETWDMNEDEATASDVEKSNVDLSKQYKGMIDGNLVTAWKLSSGANKGNYVASVLDNYSGQNYPGAPHYVIGGDMFSGNGFNIESTSEGAYKNMLDWNSSYGDIIHSGILEFTVPTDALWGLIKNEGQQAYEVSYNIHMLTAWNDNGEPTVGFDYEVTNIKSTWESHSLNIGAYSLLAGDQAYRLFAGLKFKWLRASGGEINGFTLSKGTGYGAKPRFDFHELGHPSKASNSMSIPNFLRNKKLFHYHRGRGNNLRRHRPWEKGWNDGSFWDRF</sequence>
<name>A0ABX0IVC8_9FLAO</name>
<evidence type="ECO:0000313" key="1">
    <source>
        <dbReference type="EMBL" id="NHN27423.1"/>
    </source>
</evidence>